<proteinExistence type="predicted"/>
<reference evidence="3" key="1">
    <citation type="journal article" date="2011" name="Nature">
        <title>Genome sequence and analysis of the tuber crop potato.</title>
        <authorList>
            <consortium name="The Potato Genome Sequencing Consortium"/>
        </authorList>
    </citation>
    <scope>NUCLEOTIDE SEQUENCE [LARGE SCALE GENOMIC DNA]</scope>
    <source>
        <strain evidence="3">cv. DM1-3 516 R44</strain>
    </source>
</reference>
<feature type="region of interest" description="Disordered" evidence="1">
    <location>
        <begin position="1"/>
        <end position="46"/>
    </location>
</feature>
<organism evidence="2 3">
    <name type="scientific">Solanum tuberosum</name>
    <name type="common">Potato</name>
    <dbReference type="NCBI Taxonomy" id="4113"/>
    <lineage>
        <taxon>Eukaryota</taxon>
        <taxon>Viridiplantae</taxon>
        <taxon>Streptophyta</taxon>
        <taxon>Embryophyta</taxon>
        <taxon>Tracheophyta</taxon>
        <taxon>Spermatophyta</taxon>
        <taxon>Magnoliopsida</taxon>
        <taxon>eudicotyledons</taxon>
        <taxon>Gunneridae</taxon>
        <taxon>Pentapetalae</taxon>
        <taxon>asterids</taxon>
        <taxon>lamiids</taxon>
        <taxon>Solanales</taxon>
        <taxon>Solanaceae</taxon>
        <taxon>Solanoideae</taxon>
        <taxon>Solaneae</taxon>
        <taxon>Solanum</taxon>
    </lineage>
</organism>
<feature type="compositionally biased region" description="Basic residues" evidence="1">
    <location>
        <begin position="14"/>
        <end position="25"/>
    </location>
</feature>
<dbReference type="HOGENOM" id="CLU_2137963_0_0_1"/>
<evidence type="ECO:0000313" key="2">
    <source>
        <dbReference type="EnsemblPlants" id="PGSC0003DMT400094253"/>
    </source>
</evidence>
<evidence type="ECO:0000256" key="1">
    <source>
        <dbReference type="SAM" id="MobiDB-lite"/>
    </source>
</evidence>
<sequence length="113" mass="12678">MHAHNAAEEEKKRKGEKKRKKRRKLGFSFQSTKGRGRVGQGDGQGRVMREKYGIAQTLTEMIKTKEFILQATLERSLQETSVVGTNGVTLDSPIPPTVETCIDASLTLPFFLR</sequence>
<accession>M1DTR5</accession>
<dbReference type="AlphaFoldDB" id="M1DTR5"/>
<dbReference type="PaxDb" id="4113-PGSC0003DMT400094253"/>
<name>M1DTR5_SOLTU</name>
<evidence type="ECO:0000313" key="3">
    <source>
        <dbReference type="Proteomes" id="UP000011115"/>
    </source>
</evidence>
<feature type="compositionally biased region" description="Basic and acidic residues" evidence="1">
    <location>
        <begin position="1"/>
        <end position="13"/>
    </location>
</feature>
<keyword evidence="3" id="KW-1185">Reference proteome</keyword>
<dbReference type="InParanoid" id="M1DTR5"/>
<reference evidence="2" key="2">
    <citation type="submission" date="2015-06" db="UniProtKB">
        <authorList>
            <consortium name="EnsemblPlants"/>
        </authorList>
    </citation>
    <scope>IDENTIFICATION</scope>
    <source>
        <strain evidence="2">DM1-3 516 R44</strain>
    </source>
</reference>
<dbReference type="EnsemblPlants" id="PGSC0003DMT400094253">
    <property type="protein sequence ID" value="PGSC0003DMT400094253"/>
    <property type="gene ID" value="PGSC0003DMG400043824"/>
</dbReference>
<protein>
    <submittedName>
        <fullName evidence="2">Uncharacterized protein</fullName>
    </submittedName>
</protein>
<dbReference type="Proteomes" id="UP000011115">
    <property type="component" value="Unassembled WGS sequence"/>
</dbReference>
<dbReference type="Gramene" id="PGSC0003DMT400094253">
    <property type="protein sequence ID" value="PGSC0003DMT400094253"/>
    <property type="gene ID" value="PGSC0003DMG400043824"/>
</dbReference>